<evidence type="ECO:0000256" key="10">
    <source>
        <dbReference type="PIRSR" id="PIRSR001480-1"/>
    </source>
</evidence>
<dbReference type="FunFam" id="2.60.120.10:FF:000044">
    <property type="entry name" value="Mannose-6-phosphate isomerase"/>
    <property type="match status" value="1"/>
</dbReference>
<evidence type="ECO:0000256" key="11">
    <source>
        <dbReference type="PIRSR" id="PIRSR001480-2"/>
    </source>
</evidence>
<dbReference type="InterPro" id="IPR018050">
    <property type="entry name" value="Pmannose_isomerase-type1_CS"/>
</dbReference>
<feature type="binding site" evidence="11">
    <location>
        <position position="109"/>
    </location>
    <ligand>
        <name>Zn(2+)</name>
        <dbReference type="ChEBI" id="CHEBI:29105"/>
    </ligand>
</feature>
<dbReference type="InterPro" id="IPR014710">
    <property type="entry name" value="RmlC-like_jellyroll"/>
</dbReference>
<evidence type="ECO:0000259" key="16">
    <source>
        <dbReference type="Pfam" id="PF20511"/>
    </source>
</evidence>
<evidence type="ECO:0000256" key="4">
    <source>
        <dbReference type="ARBA" id="ARBA00010772"/>
    </source>
</evidence>
<sequence>MSVFKVIPTTQQYDWGKVGKNSKVALFATASLPEFKVDEKAPYAELWMGTHPSAPSELTEGKGLLADHLKAHPELIGDLIIRRFDASNGNLPFLFKVLSIEKALSIQSHPDKRTAEVLHAKQPNIYKDPNHKPEMALAITPFRALCGFRPLPEIANFLRLVPELASLIPATVLQTFLSVASSKTPGGPMEKVALKNIFAAVMTAPELEFQHQLRLLVSRYKGGGAKVAEGESQDLVDLVLRLNLQFPGDIGVFCPFLLNYIVLQPGEAIFLGAGEPHAYISGECMECMANSDNVIRAGLTPKLRDVPNLVATLTYDSSKTLKHMVNPQPFGAETRFSTLYNPPIPEFAVIKVDVPTEETERHPRLGGPSIAIVTEGKGIVHWNEGEGRDLAVSVGDVFFVGAGIEINIHAGEELVVYRAFIDNA</sequence>
<feature type="domain" description="Phosphomannose isomerase type I catalytic" evidence="16">
    <location>
        <begin position="3"/>
        <end position="151"/>
    </location>
</feature>
<gene>
    <name evidence="18" type="ORF">P691DRAFT_777919</name>
</gene>
<dbReference type="InterPro" id="IPR046458">
    <property type="entry name" value="PMI_typeI_hel"/>
</dbReference>
<evidence type="ECO:0000256" key="7">
    <source>
        <dbReference type="ARBA" id="ARBA00022723"/>
    </source>
</evidence>
<dbReference type="GO" id="GO:0008270">
    <property type="term" value="F:zinc ion binding"/>
    <property type="evidence" value="ECO:0007669"/>
    <property type="project" value="InterPro"/>
</dbReference>
<dbReference type="InterPro" id="IPR001250">
    <property type="entry name" value="Man6P_Isoase-1"/>
</dbReference>
<dbReference type="OrthoDB" id="6605218at2759"/>
<feature type="domain" description="Phosphomannose isomerase type I helical insertion" evidence="17">
    <location>
        <begin position="190"/>
        <end position="258"/>
    </location>
</feature>
<evidence type="ECO:0000259" key="15">
    <source>
        <dbReference type="Pfam" id="PF01238"/>
    </source>
</evidence>
<dbReference type="CDD" id="cd07011">
    <property type="entry name" value="cupin_PMI_type_I_N"/>
    <property type="match status" value="1"/>
</dbReference>
<dbReference type="Gene3D" id="1.10.441.10">
    <property type="entry name" value="Phosphomannose Isomerase, domain 2"/>
    <property type="match status" value="1"/>
</dbReference>
<evidence type="ECO:0000256" key="5">
    <source>
        <dbReference type="ARBA" id="ARBA00011956"/>
    </source>
</evidence>
<feature type="active site" evidence="10">
    <location>
        <position position="296"/>
    </location>
</feature>
<evidence type="ECO:0000256" key="9">
    <source>
        <dbReference type="ARBA" id="ARBA00023235"/>
    </source>
</evidence>
<accession>A0A9P6BYA5</accession>
<dbReference type="PROSITE" id="PS00966">
    <property type="entry name" value="PMI_I_2"/>
    <property type="match status" value="1"/>
</dbReference>
<dbReference type="GO" id="GO:0005975">
    <property type="term" value="P:carbohydrate metabolic process"/>
    <property type="evidence" value="ECO:0007669"/>
    <property type="project" value="InterPro"/>
</dbReference>
<keyword evidence="19" id="KW-1185">Reference proteome</keyword>
<protein>
    <recommendedName>
        <fullName evidence="6 12">Mannose-6-phosphate isomerase</fullName>
        <ecNumber evidence="5 12">5.3.1.8</ecNumber>
    </recommendedName>
</protein>
<dbReference type="AlphaFoldDB" id="A0A9P6BYA5"/>
<dbReference type="Gene3D" id="2.60.120.10">
    <property type="entry name" value="Jelly Rolls"/>
    <property type="match status" value="2"/>
</dbReference>
<feature type="binding site" evidence="11">
    <location>
        <position position="107"/>
    </location>
    <ligand>
        <name>Zn(2+)</name>
        <dbReference type="ChEBI" id="CHEBI:29105"/>
    </ligand>
</feature>
<comment type="pathway">
    <text evidence="3 14">Nucleotide-sugar biosynthesis; GDP-alpha-D-mannose biosynthesis; alpha-D-mannose 1-phosphate from D-fructose 6-phosphate: step 1/2.</text>
</comment>
<comment type="caution">
    <text evidence="18">The sequence shown here is derived from an EMBL/GenBank/DDBJ whole genome shotgun (WGS) entry which is preliminary data.</text>
</comment>
<evidence type="ECO:0000256" key="6">
    <source>
        <dbReference type="ARBA" id="ARBA00018236"/>
    </source>
</evidence>
<comment type="cofactor">
    <cofactor evidence="11 12">
        <name>Zn(2+)</name>
        <dbReference type="ChEBI" id="CHEBI:29105"/>
    </cofactor>
    <text evidence="11 12">Binds 1 zinc ion per subunit.</text>
</comment>
<dbReference type="InterPro" id="IPR016305">
    <property type="entry name" value="Mannose-6-P_Isomerase"/>
</dbReference>
<dbReference type="Pfam" id="PF20511">
    <property type="entry name" value="PMI_typeI_cat"/>
    <property type="match status" value="1"/>
</dbReference>
<evidence type="ECO:0000256" key="3">
    <source>
        <dbReference type="ARBA" id="ARBA00004666"/>
    </source>
</evidence>
<comment type="similarity">
    <text evidence="4 13">Belongs to the mannose-6-phosphate isomerase type 1 family.</text>
</comment>
<dbReference type="SUPFAM" id="SSF51182">
    <property type="entry name" value="RmlC-like cupins"/>
    <property type="match status" value="1"/>
</dbReference>
<keyword evidence="8 11" id="KW-0862">Zinc</keyword>
<dbReference type="GO" id="GO:0009298">
    <property type="term" value="P:GDP-mannose biosynthetic process"/>
    <property type="evidence" value="ECO:0007669"/>
    <property type="project" value="InterPro"/>
</dbReference>
<dbReference type="InterPro" id="IPR046456">
    <property type="entry name" value="PMI_typeI_C"/>
</dbReference>
<dbReference type="GO" id="GO:0004476">
    <property type="term" value="F:mannose-6-phosphate isomerase activity"/>
    <property type="evidence" value="ECO:0007669"/>
    <property type="project" value="UniProtKB-EC"/>
</dbReference>
<evidence type="ECO:0000256" key="13">
    <source>
        <dbReference type="RuleBase" id="RU004189"/>
    </source>
</evidence>
<dbReference type="InterPro" id="IPR011051">
    <property type="entry name" value="RmlC_Cupin_sf"/>
</dbReference>
<feature type="domain" description="Phosphomannose isomerase type I C-terminal" evidence="15">
    <location>
        <begin position="337"/>
        <end position="379"/>
    </location>
</feature>
<organism evidence="18 19">
    <name type="scientific">Macrolepiota fuliginosa MF-IS2</name>
    <dbReference type="NCBI Taxonomy" id="1400762"/>
    <lineage>
        <taxon>Eukaryota</taxon>
        <taxon>Fungi</taxon>
        <taxon>Dikarya</taxon>
        <taxon>Basidiomycota</taxon>
        <taxon>Agaricomycotina</taxon>
        <taxon>Agaricomycetes</taxon>
        <taxon>Agaricomycetidae</taxon>
        <taxon>Agaricales</taxon>
        <taxon>Agaricineae</taxon>
        <taxon>Agaricaceae</taxon>
        <taxon>Macrolepiota</taxon>
    </lineage>
</organism>
<name>A0A9P6BYA5_9AGAR</name>
<dbReference type="NCBIfam" id="TIGR00218">
    <property type="entry name" value="manA"/>
    <property type="match status" value="1"/>
</dbReference>
<dbReference type="EC" id="5.3.1.8" evidence="5 12"/>
<evidence type="ECO:0000256" key="14">
    <source>
        <dbReference type="RuleBase" id="RU004248"/>
    </source>
</evidence>
<comment type="function">
    <text evidence="2">Involved in the synthesis of the GDP-mannose and dolichol-phosphate-mannose required for a number of critical mannosyl transfer reactions.</text>
</comment>
<feature type="binding site" evidence="11">
    <location>
        <position position="134"/>
    </location>
    <ligand>
        <name>Zn(2+)</name>
        <dbReference type="ChEBI" id="CHEBI:29105"/>
    </ligand>
</feature>
<dbReference type="GO" id="GO:0005829">
    <property type="term" value="C:cytosol"/>
    <property type="evidence" value="ECO:0007669"/>
    <property type="project" value="TreeGrafter"/>
</dbReference>
<keyword evidence="7 11" id="KW-0479">Metal-binding</keyword>
<dbReference type="PIRSF" id="PIRSF001480">
    <property type="entry name" value="Mannose-6-phosphate_isomerase"/>
    <property type="match status" value="1"/>
</dbReference>
<evidence type="ECO:0000256" key="12">
    <source>
        <dbReference type="RuleBase" id="RU000611"/>
    </source>
</evidence>
<evidence type="ECO:0000256" key="8">
    <source>
        <dbReference type="ARBA" id="ARBA00022833"/>
    </source>
</evidence>
<dbReference type="PANTHER" id="PTHR10309:SF0">
    <property type="entry name" value="MANNOSE-6-PHOSPHATE ISOMERASE"/>
    <property type="match status" value="1"/>
</dbReference>
<evidence type="ECO:0000259" key="17">
    <source>
        <dbReference type="Pfam" id="PF20512"/>
    </source>
</evidence>
<comment type="catalytic activity">
    <reaction evidence="1 12">
        <text>D-mannose 6-phosphate = D-fructose 6-phosphate</text>
        <dbReference type="Rhea" id="RHEA:12356"/>
        <dbReference type="ChEBI" id="CHEBI:58735"/>
        <dbReference type="ChEBI" id="CHEBI:61527"/>
        <dbReference type="EC" id="5.3.1.8"/>
    </reaction>
</comment>
<dbReference type="Pfam" id="PF01238">
    <property type="entry name" value="PMI_typeI_C"/>
    <property type="match status" value="1"/>
</dbReference>
<evidence type="ECO:0000313" key="18">
    <source>
        <dbReference type="EMBL" id="KAF9444936.1"/>
    </source>
</evidence>
<dbReference type="Pfam" id="PF20512">
    <property type="entry name" value="PMI_typeI_hel"/>
    <property type="match status" value="1"/>
</dbReference>
<proteinExistence type="inferred from homology"/>
<evidence type="ECO:0000256" key="1">
    <source>
        <dbReference type="ARBA" id="ARBA00000757"/>
    </source>
</evidence>
<dbReference type="PRINTS" id="PR00714">
    <property type="entry name" value="MAN6PISMRASE"/>
</dbReference>
<feature type="binding site" evidence="11">
    <location>
        <position position="277"/>
    </location>
    <ligand>
        <name>Zn(2+)</name>
        <dbReference type="ChEBI" id="CHEBI:29105"/>
    </ligand>
</feature>
<keyword evidence="9 12" id="KW-0413">Isomerase</keyword>
<dbReference type="EMBL" id="MU151337">
    <property type="protein sequence ID" value="KAF9444936.1"/>
    <property type="molecule type" value="Genomic_DNA"/>
</dbReference>
<dbReference type="InterPro" id="IPR046457">
    <property type="entry name" value="PMI_typeI_cat"/>
</dbReference>
<evidence type="ECO:0000256" key="2">
    <source>
        <dbReference type="ARBA" id="ARBA00002564"/>
    </source>
</evidence>
<dbReference type="PANTHER" id="PTHR10309">
    <property type="entry name" value="MANNOSE-6-PHOSPHATE ISOMERASE"/>
    <property type="match status" value="1"/>
</dbReference>
<dbReference type="Proteomes" id="UP000807342">
    <property type="component" value="Unassembled WGS sequence"/>
</dbReference>
<evidence type="ECO:0000313" key="19">
    <source>
        <dbReference type="Proteomes" id="UP000807342"/>
    </source>
</evidence>
<reference evidence="18" key="1">
    <citation type="submission" date="2020-11" db="EMBL/GenBank/DDBJ databases">
        <authorList>
            <consortium name="DOE Joint Genome Institute"/>
            <person name="Ahrendt S."/>
            <person name="Riley R."/>
            <person name="Andreopoulos W."/>
            <person name="Labutti K."/>
            <person name="Pangilinan J."/>
            <person name="Ruiz-Duenas F.J."/>
            <person name="Barrasa J.M."/>
            <person name="Sanchez-Garcia M."/>
            <person name="Camarero S."/>
            <person name="Miyauchi S."/>
            <person name="Serrano A."/>
            <person name="Linde D."/>
            <person name="Babiker R."/>
            <person name="Drula E."/>
            <person name="Ayuso-Fernandez I."/>
            <person name="Pacheco R."/>
            <person name="Padilla G."/>
            <person name="Ferreira P."/>
            <person name="Barriuso J."/>
            <person name="Kellner H."/>
            <person name="Castanera R."/>
            <person name="Alfaro M."/>
            <person name="Ramirez L."/>
            <person name="Pisabarro A.G."/>
            <person name="Kuo A."/>
            <person name="Tritt A."/>
            <person name="Lipzen A."/>
            <person name="He G."/>
            <person name="Yan M."/>
            <person name="Ng V."/>
            <person name="Cullen D."/>
            <person name="Martin F."/>
            <person name="Rosso M.-N."/>
            <person name="Henrissat B."/>
            <person name="Hibbett D."/>
            <person name="Martinez A.T."/>
            <person name="Grigoriev I.V."/>
        </authorList>
    </citation>
    <scope>NUCLEOTIDE SEQUENCE</scope>
    <source>
        <strain evidence="18">MF-IS2</strain>
    </source>
</reference>
<dbReference type="PROSITE" id="PS00965">
    <property type="entry name" value="PMI_I_1"/>
    <property type="match status" value="1"/>
</dbReference>